<dbReference type="EMBL" id="FRCK01000001">
    <property type="protein sequence ID" value="SHL76690.1"/>
    <property type="molecule type" value="Genomic_DNA"/>
</dbReference>
<dbReference type="InterPro" id="IPR027417">
    <property type="entry name" value="P-loop_NTPase"/>
</dbReference>
<dbReference type="Pfam" id="PF02706">
    <property type="entry name" value="Wzz"/>
    <property type="match status" value="1"/>
</dbReference>
<evidence type="ECO:0000313" key="19">
    <source>
        <dbReference type="EMBL" id="SHL76690.1"/>
    </source>
</evidence>
<evidence type="ECO:0000256" key="8">
    <source>
        <dbReference type="ARBA" id="ARBA00022777"/>
    </source>
</evidence>
<dbReference type="SUPFAM" id="SSF52540">
    <property type="entry name" value="P-loop containing nucleoside triphosphate hydrolases"/>
    <property type="match status" value="1"/>
</dbReference>
<evidence type="ECO:0000259" key="18">
    <source>
        <dbReference type="Pfam" id="PF13807"/>
    </source>
</evidence>
<organism evidence="19 20">
    <name type="scientific">Paracoccus solventivorans</name>
    <dbReference type="NCBI Taxonomy" id="53463"/>
    <lineage>
        <taxon>Bacteria</taxon>
        <taxon>Pseudomonadati</taxon>
        <taxon>Pseudomonadota</taxon>
        <taxon>Alphaproteobacteria</taxon>
        <taxon>Rhodobacterales</taxon>
        <taxon>Paracoccaceae</taxon>
        <taxon>Paracoccus</taxon>
    </lineage>
</organism>
<keyword evidence="3" id="KW-1003">Cell membrane</keyword>
<comment type="subcellular location">
    <subcellularLocation>
        <location evidence="1">Cell inner membrane</location>
        <topology evidence="1">Multi-pass membrane protein</topology>
    </subcellularLocation>
</comment>
<dbReference type="GO" id="GO:0005524">
    <property type="term" value="F:ATP binding"/>
    <property type="evidence" value="ECO:0007669"/>
    <property type="project" value="UniProtKB-KW"/>
</dbReference>
<keyword evidence="4" id="KW-0997">Cell inner membrane</keyword>
<keyword evidence="11 15" id="KW-0472">Membrane</keyword>
<dbReference type="Gene3D" id="3.40.50.300">
    <property type="entry name" value="P-loop containing nucleotide triphosphate hydrolases"/>
    <property type="match status" value="1"/>
</dbReference>
<evidence type="ECO:0000256" key="10">
    <source>
        <dbReference type="ARBA" id="ARBA00022989"/>
    </source>
</evidence>
<evidence type="ECO:0000256" key="6">
    <source>
        <dbReference type="ARBA" id="ARBA00022692"/>
    </source>
</evidence>
<dbReference type="NCBIfam" id="TIGR01007">
    <property type="entry name" value="eps_fam"/>
    <property type="match status" value="1"/>
</dbReference>
<comment type="similarity">
    <text evidence="2">Belongs to the etk/wzc family.</text>
</comment>
<keyword evidence="7" id="KW-0547">Nucleotide-binding</keyword>
<evidence type="ECO:0000256" key="5">
    <source>
        <dbReference type="ARBA" id="ARBA00022679"/>
    </source>
</evidence>
<evidence type="ECO:0000313" key="20">
    <source>
        <dbReference type="Proteomes" id="UP000184444"/>
    </source>
</evidence>
<accession>A0A1M7DB55</accession>
<feature type="domain" description="Tyrosine-protein kinase G-rich" evidence="18">
    <location>
        <begin position="390"/>
        <end position="467"/>
    </location>
</feature>
<feature type="domain" description="AAA" evidence="17">
    <location>
        <begin position="538"/>
        <end position="662"/>
    </location>
</feature>
<protein>
    <submittedName>
        <fullName evidence="19">Tyrosine-protein kinase Etk/Wzc</fullName>
    </submittedName>
</protein>
<evidence type="ECO:0000259" key="16">
    <source>
        <dbReference type="Pfam" id="PF02706"/>
    </source>
</evidence>
<dbReference type="Proteomes" id="UP000184444">
    <property type="component" value="Unassembled WGS sequence"/>
</dbReference>
<feature type="domain" description="Polysaccharide chain length determinant N-terminal" evidence="16">
    <location>
        <begin position="14"/>
        <end position="103"/>
    </location>
</feature>
<dbReference type="Pfam" id="PF23607">
    <property type="entry name" value="WZC_N"/>
    <property type="match status" value="1"/>
</dbReference>
<feature type="transmembrane region" description="Helical" evidence="15">
    <location>
        <begin position="448"/>
        <end position="468"/>
    </location>
</feature>
<dbReference type="PANTHER" id="PTHR32309:SF32">
    <property type="entry name" value="TYROSINE-PROTEIN KINASE ETK-RELATED"/>
    <property type="match status" value="1"/>
</dbReference>
<evidence type="ECO:0000256" key="7">
    <source>
        <dbReference type="ARBA" id="ARBA00022741"/>
    </source>
</evidence>
<dbReference type="InterPro" id="IPR005702">
    <property type="entry name" value="Wzc-like_C"/>
</dbReference>
<comment type="catalytic activity">
    <reaction evidence="13">
        <text>L-tyrosyl-[protein] + ATP = O-phospho-L-tyrosyl-[protein] + ADP + H(+)</text>
        <dbReference type="Rhea" id="RHEA:10596"/>
        <dbReference type="Rhea" id="RHEA-COMP:10136"/>
        <dbReference type="Rhea" id="RHEA-COMP:20101"/>
        <dbReference type="ChEBI" id="CHEBI:15378"/>
        <dbReference type="ChEBI" id="CHEBI:30616"/>
        <dbReference type="ChEBI" id="CHEBI:46858"/>
        <dbReference type="ChEBI" id="CHEBI:61978"/>
        <dbReference type="ChEBI" id="CHEBI:456216"/>
    </reaction>
</comment>
<dbReference type="Pfam" id="PF13614">
    <property type="entry name" value="AAA_31"/>
    <property type="match status" value="1"/>
</dbReference>
<dbReference type="GO" id="GO:0042802">
    <property type="term" value="F:identical protein binding"/>
    <property type="evidence" value="ECO:0007669"/>
    <property type="project" value="UniProtKB-ARBA"/>
</dbReference>
<keyword evidence="5" id="KW-0808">Transferase</keyword>
<evidence type="ECO:0000256" key="11">
    <source>
        <dbReference type="ARBA" id="ARBA00023136"/>
    </source>
</evidence>
<evidence type="ECO:0000256" key="9">
    <source>
        <dbReference type="ARBA" id="ARBA00022840"/>
    </source>
</evidence>
<dbReference type="PANTHER" id="PTHR32309">
    <property type="entry name" value="TYROSINE-PROTEIN KINASE"/>
    <property type="match status" value="1"/>
</dbReference>
<evidence type="ECO:0000256" key="1">
    <source>
        <dbReference type="ARBA" id="ARBA00004429"/>
    </source>
</evidence>
<dbReference type="FunFam" id="3.40.50.300:FF:000527">
    <property type="entry name" value="Tyrosine-protein kinase etk"/>
    <property type="match status" value="1"/>
</dbReference>
<keyword evidence="6 15" id="KW-0812">Transmembrane</keyword>
<gene>
    <name evidence="19" type="ORF">SAMN05444389_101251</name>
</gene>
<keyword evidence="20" id="KW-1185">Reference proteome</keyword>
<dbReference type="CDD" id="cd05387">
    <property type="entry name" value="BY-kinase"/>
    <property type="match status" value="1"/>
</dbReference>
<evidence type="ECO:0000256" key="15">
    <source>
        <dbReference type="SAM" id="Phobius"/>
    </source>
</evidence>
<evidence type="ECO:0000256" key="3">
    <source>
        <dbReference type="ARBA" id="ARBA00022475"/>
    </source>
</evidence>
<evidence type="ECO:0000256" key="13">
    <source>
        <dbReference type="ARBA" id="ARBA00053015"/>
    </source>
</evidence>
<keyword evidence="10 15" id="KW-1133">Transmembrane helix</keyword>
<reference evidence="20" key="1">
    <citation type="submission" date="2016-11" db="EMBL/GenBank/DDBJ databases">
        <authorList>
            <person name="Varghese N."/>
            <person name="Submissions S."/>
        </authorList>
    </citation>
    <scope>NUCLEOTIDE SEQUENCE [LARGE SCALE GENOMIC DNA]</scope>
    <source>
        <strain evidence="20">DSM 6637</strain>
    </source>
</reference>
<dbReference type="InterPro" id="IPR003856">
    <property type="entry name" value="LPS_length_determ_N"/>
</dbReference>
<dbReference type="AlphaFoldDB" id="A0A1M7DB55"/>
<feature type="coiled-coil region" evidence="14">
    <location>
        <begin position="273"/>
        <end position="348"/>
    </location>
</feature>
<keyword evidence="14" id="KW-0175">Coiled coil</keyword>
<name>A0A1M7DB55_9RHOB</name>
<dbReference type="OrthoDB" id="9804460at2"/>
<evidence type="ECO:0000256" key="12">
    <source>
        <dbReference type="ARBA" id="ARBA00023137"/>
    </source>
</evidence>
<proteinExistence type="inferred from homology"/>
<keyword evidence="8 19" id="KW-0418">Kinase</keyword>
<dbReference type="GO" id="GO:0005886">
    <property type="term" value="C:plasma membrane"/>
    <property type="evidence" value="ECO:0007669"/>
    <property type="project" value="UniProtKB-SubCell"/>
</dbReference>
<dbReference type="RefSeq" id="WP_073060724.1">
    <property type="nucleotide sequence ID" value="NZ_FRCK01000001.1"/>
</dbReference>
<dbReference type="GO" id="GO:0004713">
    <property type="term" value="F:protein tyrosine kinase activity"/>
    <property type="evidence" value="ECO:0007669"/>
    <property type="project" value="UniProtKB-KW"/>
</dbReference>
<keyword evidence="9" id="KW-0067">ATP-binding</keyword>
<dbReference type="InterPro" id="IPR032807">
    <property type="entry name" value="GNVR"/>
</dbReference>
<keyword evidence="12" id="KW-0829">Tyrosine-protein kinase</keyword>
<dbReference type="InterPro" id="IPR050445">
    <property type="entry name" value="Bact_polysacc_biosynth/exp"/>
</dbReference>
<sequence>MTASHQESPRGNADDIDLITLLSLFWRRKGVITSCVILFAALGTYKLASTYPVYQADTLIQLEQRKSVPIIFQTVSGFGGEEATASTEVEIISSRMVLGQAVAQNDLDWRVVASKAPMIGNILARYNLPIPEWDFLLPYARHGERLVLSNLQVHPEWVGRDITVTTTEGGYRLLLPDGSIHDGQAGIDLTLDGLGFSIKVAEHPTTAGREFAVTQLSEQQAIRSLHNRLSIAEQGRGSGILELRLSGTDPREVEQSLAAIADAYVQQNIKRSVAEAEGGLEFIQQQLPDAERKLSAAQAALNNFRELASDRARAGDWAESDDEQSFEAQALLNQITRVESDLRRKELEVAESRQSYDENHPVVRKSLSDHGELEAALAALLSQVDALPEVQREVVNLTREVELAQQIYFDLQTRFQEMQVLQASAVGSVRIVDPAVTAHLPIAPRKPLIMAAYVLAGLVVGILLALLLHWTRRGVRGSQELEQIGLPVFATIPQSSLINAGSRTSAILALEQPHDLAVESLRSLRTSLHFGMLGSATKAVALTSAAPGSGKTTTAVNLAVIAAQAGQKVVLIDADLRRGQVRKFFGLPRQAPGLSEVLARQVPIETALVETEVAGLFVLPAGLYPPNPSELLMREEMSDLLAQLDKRFDLIIVDTPPTLAVTDPVVVARLTGTTILVVRHGITPLREVEAVKKVFQSSGMRIAGAVLNGFDPRKADRAEAWSGYDYQYSYKSKGDP</sequence>
<dbReference type="InterPro" id="IPR025669">
    <property type="entry name" value="AAA_dom"/>
</dbReference>
<evidence type="ECO:0000256" key="2">
    <source>
        <dbReference type="ARBA" id="ARBA00008883"/>
    </source>
</evidence>
<evidence type="ECO:0000256" key="4">
    <source>
        <dbReference type="ARBA" id="ARBA00022519"/>
    </source>
</evidence>
<dbReference type="Pfam" id="PF13807">
    <property type="entry name" value="GNVR"/>
    <property type="match status" value="1"/>
</dbReference>
<evidence type="ECO:0000259" key="17">
    <source>
        <dbReference type="Pfam" id="PF13614"/>
    </source>
</evidence>
<dbReference type="STRING" id="53463.SAMN05444389_101251"/>
<evidence type="ECO:0000256" key="14">
    <source>
        <dbReference type="SAM" id="Coils"/>
    </source>
</evidence>